<dbReference type="RefSeq" id="WP_103661084.1">
    <property type="nucleotide sequence ID" value="NZ_ML136875.1"/>
</dbReference>
<organism evidence="1 2">
    <name type="scientific">Lactobacillus xujianguonis</name>
    <dbReference type="NCBI Taxonomy" id="2495899"/>
    <lineage>
        <taxon>Bacteria</taxon>
        <taxon>Bacillati</taxon>
        <taxon>Bacillota</taxon>
        <taxon>Bacilli</taxon>
        <taxon>Lactobacillales</taxon>
        <taxon>Lactobacillaceae</taxon>
        <taxon>Lactobacillus</taxon>
    </lineage>
</organism>
<sequence length="77" mass="8872">MENKYESAVASLLKLGGYKASPKNKKWMEHSIKVRAISLMAYSPNYSKEQAVNCIIQTTQEAFNIDEFKKYYDDNLS</sequence>
<evidence type="ECO:0000313" key="2">
    <source>
        <dbReference type="Proteomes" id="UP000288291"/>
    </source>
</evidence>
<comment type="caution">
    <text evidence="1">The sequence shown here is derived from an EMBL/GenBank/DDBJ whole genome shotgun (WGS) entry which is preliminary data.</text>
</comment>
<evidence type="ECO:0000313" key="1">
    <source>
        <dbReference type="EMBL" id="RVU71238.1"/>
    </source>
</evidence>
<gene>
    <name evidence="1" type="ORF">EJK17_03325</name>
</gene>
<accession>A0A437SWC6</accession>
<keyword evidence="2" id="KW-1185">Reference proteome</keyword>
<proteinExistence type="predicted"/>
<dbReference type="EMBL" id="RXIA01000006">
    <property type="protein sequence ID" value="RVU71238.1"/>
    <property type="molecule type" value="Genomic_DNA"/>
</dbReference>
<name>A0A437SWC6_9LACO</name>
<reference evidence="1 2" key="1">
    <citation type="submission" date="2018-12" db="EMBL/GenBank/DDBJ databases">
        <authorList>
            <person name="Meng J."/>
        </authorList>
    </citation>
    <scope>NUCLEOTIDE SEQUENCE [LARGE SCALE GENOMIC DNA]</scope>
    <source>
        <strain evidence="1 2">HT111-2</strain>
    </source>
</reference>
<dbReference type="AlphaFoldDB" id="A0A437SWC6"/>
<dbReference type="Proteomes" id="UP000288291">
    <property type="component" value="Unassembled WGS sequence"/>
</dbReference>
<protein>
    <submittedName>
        <fullName evidence="1">Uncharacterized protein</fullName>
    </submittedName>
</protein>